<dbReference type="AlphaFoldDB" id="A0A7U3YEV7"/>
<gene>
    <name evidence="3" type="ORF">GY4MC1_1671</name>
</gene>
<accession>A0A7U3YEV7</accession>
<keyword evidence="3" id="KW-0418">Kinase</keyword>
<feature type="binding site" evidence="1">
    <location>
        <position position="57"/>
    </location>
    <ligand>
        <name>ATP</name>
        <dbReference type="ChEBI" id="CHEBI:30616"/>
    </ligand>
</feature>
<dbReference type="InterPro" id="IPR000719">
    <property type="entry name" value="Prot_kinase_dom"/>
</dbReference>
<protein>
    <submittedName>
        <fullName evidence="3">Serine/threonine protein kinase</fullName>
    </submittedName>
</protein>
<dbReference type="EMBL" id="CP002293">
    <property type="protein sequence ID" value="ADP74448.1"/>
    <property type="molecule type" value="Genomic_DNA"/>
</dbReference>
<dbReference type="InterPro" id="IPR020635">
    <property type="entry name" value="Tyr_kinase_cat_dom"/>
</dbReference>
<reference evidence="3" key="1">
    <citation type="submission" date="2010-10" db="EMBL/GenBank/DDBJ databases">
        <title>Complete sequence of chromosome of Geobacillus sp. Y4.1MC1.</title>
        <authorList>
            <consortium name="US DOE Joint Genome Institute"/>
            <person name="Lucas S."/>
            <person name="Copeland A."/>
            <person name="Lapidus A."/>
            <person name="Cheng J.-F."/>
            <person name="Bruce D."/>
            <person name="Goodwin L."/>
            <person name="Pitluck S."/>
            <person name="Chertkov O."/>
            <person name="Zhang X."/>
            <person name="Detter J.C."/>
            <person name="Han C."/>
            <person name="Tapia R."/>
            <person name="Land M."/>
            <person name="Hauser L."/>
            <person name="Jeffries C."/>
            <person name="Kyrpides N."/>
            <person name="Ivanova N."/>
            <person name="Ovchinnikova G."/>
            <person name="Brumm P."/>
            <person name="Mead D."/>
            <person name="Woyke T."/>
        </authorList>
    </citation>
    <scope>NUCLEOTIDE SEQUENCE [LARGE SCALE GENOMIC DNA]</scope>
    <source>
        <strain evidence="3">Y4.1MC1</strain>
    </source>
</reference>
<dbReference type="PANTHER" id="PTHR24347">
    <property type="entry name" value="SERINE/THREONINE-PROTEIN KINASE"/>
    <property type="match status" value="1"/>
</dbReference>
<dbReference type="GO" id="GO:0004674">
    <property type="term" value="F:protein serine/threonine kinase activity"/>
    <property type="evidence" value="ECO:0007669"/>
    <property type="project" value="UniProtKB-KW"/>
</dbReference>
<dbReference type="PROSITE" id="PS50011">
    <property type="entry name" value="PROTEIN_KINASE_DOM"/>
    <property type="match status" value="1"/>
</dbReference>
<sequence>MRLPYFFSSFARLFERRYRKGHLLRQRYRIVEELGMGSYGIAYLANDLQTGRNVVVKQGRTRRNISGALFQREAAILRRLQHPQIPKWYDTFVEEGIPHLVMEHKEGDTLETLIFDKGHTYTEHQSFCLLRDVLEVVAYIHAKGVVHRDLRIPNILLCDGTVFIIDFGLARFFGEPIPHLETYVLEKQLRRETSAKSDFYALGHFTLFLLYSSYEPVTKEEKSWEEELPLSAEARCILRKMLQIDRPYDNIAALIRDVDQLLGGEIAGKRSIHSTKQQLFC</sequence>
<dbReference type="GO" id="GO:0005524">
    <property type="term" value="F:ATP binding"/>
    <property type="evidence" value="ECO:0007669"/>
    <property type="project" value="UniProtKB-UniRule"/>
</dbReference>
<dbReference type="Pfam" id="PF00069">
    <property type="entry name" value="Pkinase"/>
    <property type="match status" value="1"/>
</dbReference>
<dbReference type="PROSITE" id="PS00107">
    <property type="entry name" value="PROTEIN_KINASE_ATP"/>
    <property type="match status" value="1"/>
</dbReference>
<dbReference type="InterPro" id="IPR017441">
    <property type="entry name" value="Protein_kinase_ATP_BS"/>
</dbReference>
<dbReference type="Gene3D" id="1.10.510.10">
    <property type="entry name" value="Transferase(Phosphotransferase) domain 1"/>
    <property type="match status" value="1"/>
</dbReference>
<organism evidence="3">
    <name type="scientific">Geobacillus sp. (strain Y4.1MC1)</name>
    <dbReference type="NCBI Taxonomy" id="581103"/>
    <lineage>
        <taxon>Bacteria</taxon>
        <taxon>Bacillati</taxon>
        <taxon>Bacillota</taxon>
        <taxon>Bacilli</taxon>
        <taxon>Bacillales</taxon>
        <taxon>Anoxybacillaceae</taxon>
        <taxon>Geobacillus</taxon>
    </lineage>
</organism>
<keyword evidence="1" id="KW-0547">Nucleotide-binding</keyword>
<dbReference type="InterPro" id="IPR011009">
    <property type="entry name" value="Kinase-like_dom_sf"/>
</dbReference>
<dbReference type="SUPFAM" id="SSF56112">
    <property type="entry name" value="Protein kinase-like (PK-like)"/>
    <property type="match status" value="1"/>
</dbReference>
<dbReference type="KEGG" id="gmc:GY4MC1_1671"/>
<dbReference type="GO" id="GO:0004713">
    <property type="term" value="F:protein tyrosine kinase activity"/>
    <property type="evidence" value="ECO:0007669"/>
    <property type="project" value="InterPro"/>
</dbReference>
<keyword evidence="3" id="KW-0723">Serine/threonine-protein kinase</keyword>
<proteinExistence type="predicted"/>
<evidence type="ECO:0000313" key="3">
    <source>
        <dbReference type="EMBL" id="ADP74448.1"/>
    </source>
</evidence>
<feature type="domain" description="Protein kinase" evidence="2">
    <location>
        <begin position="28"/>
        <end position="281"/>
    </location>
</feature>
<keyword evidence="1" id="KW-0067">ATP-binding</keyword>
<dbReference type="SMART" id="SM00219">
    <property type="entry name" value="TyrKc"/>
    <property type="match status" value="1"/>
</dbReference>
<evidence type="ECO:0000256" key="1">
    <source>
        <dbReference type="PROSITE-ProRule" id="PRU10141"/>
    </source>
</evidence>
<evidence type="ECO:0000259" key="2">
    <source>
        <dbReference type="PROSITE" id="PS50011"/>
    </source>
</evidence>
<dbReference type="CDD" id="cd14014">
    <property type="entry name" value="STKc_PknB_like"/>
    <property type="match status" value="1"/>
</dbReference>
<keyword evidence="3" id="KW-0808">Transferase</keyword>
<name>A0A7U3YEV7_GEOS0</name>